<keyword evidence="7" id="KW-1185">Reference proteome</keyword>
<keyword evidence="4" id="KW-0804">Transcription</keyword>
<name>A0ABY9SCW4_9ENTR</name>
<dbReference type="RefSeq" id="WP_309877721.1">
    <property type="nucleotide sequence ID" value="NZ_CP133838.1"/>
</dbReference>
<dbReference type="InterPro" id="IPR038722">
    <property type="entry name" value="Ner_HTH_dom"/>
</dbReference>
<evidence type="ECO:0000313" key="6">
    <source>
        <dbReference type="EMBL" id="WMY75334.1"/>
    </source>
</evidence>
<evidence type="ECO:0000313" key="7">
    <source>
        <dbReference type="Proteomes" id="UP001246690"/>
    </source>
</evidence>
<evidence type="ECO:0000256" key="3">
    <source>
        <dbReference type="ARBA" id="ARBA00023125"/>
    </source>
</evidence>
<evidence type="ECO:0000256" key="4">
    <source>
        <dbReference type="ARBA" id="ARBA00023163"/>
    </source>
</evidence>
<gene>
    <name evidence="6" type="ORF">RHD99_05025</name>
</gene>
<keyword evidence="3" id="KW-0238">DNA-binding</keyword>
<evidence type="ECO:0000259" key="5">
    <source>
        <dbReference type="Pfam" id="PF13693"/>
    </source>
</evidence>
<dbReference type="EMBL" id="CP133838">
    <property type="protein sequence ID" value="WMY75334.1"/>
    <property type="molecule type" value="Genomic_DNA"/>
</dbReference>
<dbReference type="InterPro" id="IPR010982">
    <property type="entry name" value="Lambda_DNA-bd_dom_sf"/>
</dbReference>
<reference evidence="6 7" key="1">
    <citation type="submission" date="2023-09" db="EMBL/GenBank/DDBJ databases">
        <title>Buttiauxella selenatireducens sp. nov., isolated from the rhizosphere of Cardamine hupingshanesis.</title>
        <authorList>
            <person name="Zhang S."/>
            <person name="Xu Z."/>
            <person name="Wang H."/>
            <person name="Guo Y."/>
        </authorList>
    </citation>
    <scope>NUCLEOTIDE SEQUENCE [LARGE SCALE GENOMIC DNA]</scope>
    <source>
        <strain evidence="6 7">R73</strain>
    </source>
</reference>
<dbReference type="SUPFAM" id="SSF47413">
    <property type="entry name" value="lambda repressor-like DNA-binding domains"/>
    <property type="match status" value="1"/>
</dbReference>
<keyword evidence="2" id="KW-0805">Transcription regulation</keyword>
<evidence type="ECO:0000256" key="2">
    <source>
        <dbReference type="ARBA" id="ARBA00023015"/>
    </source>
</evidence>
<comment type="similarity">
    <text evidence="1">Belongs to the ner transcriptional regulatory family.</text>
</comment>
<protein>
    <submittedName>
        <fullName evidence="6">Helix-turn-helix transcriptional regulator</fullName>
    </submittedName>
</protein>
<evidence type="ECO:0000256" key="1">
    <source>
        <dbReference type="ARBA" id="ARBA00006157"/>
    </source>
</evidence>
<dbReference type="Gene3D" id="1.10.260.40">
    <property type="entry name" value="lambda repressor-like DNA-binding domains"/>
    <property type="match status" value="1"/>
</dbReference>
<sequence>MTLSHSPTFLPFQQDWHTADIIAALHKKGTSLAAESRAAGLSSSTLANALTRPWAKGEMLISLAIGVPAETIWPSRYFDEKTRKPIVRLMHSPRQKRDSSS</sequence>
<organism evidence="6 7">
    <name type="scientific">Buttiauxella selenatireducens</name>
    <dbReference type="NCBI Taxonomy" id="3073902"/>
    <lineage>
        <taxon>Bacteria</taxon>
        <taxon>Pseudomonadati</taxon>
        <taxon>Pseudomonadota</taxon>
        <taxon>Gammaproteobacteria</taxon>
        <taxon>Enterobacterales</taxon>
        <taxon>Enterobacteriaceae</taxon>
        <taxon>Buttiauxella</taxon>
    </lineage>
</organism>
<accession>A0ABY9SCW4</accession>
<proteinExistence type="inferred from homology"/>
<dbReference type="Proteomes" id="UP001246690">
    <property type="component" value="Chromosome"/>
</dbReference>
<dbReference type="Pfam" id="PF13693">
    <property type="entry name" value="HTH_35"/>
    <property type="match status" value="1"/>
</dbReference>
<feature type="domain" description="Ner winged helix-turn-helix DNA-binding" evidence="5">
    <location>
        <begin position="15"/>
        <end position="83"/>
    </location>
</feature>